<evidence type="ECO:0000256" key="12">
    <source>
        <dbReference type="RuleBase" id="RU003985"/>
    </source>
</evidence>
<accession>A0A1A2VJ92</accession>
<comment type="similarity">
    <text evidence="3 12">Belongs to the cysteine synthase/cystathionine beta-synthase family.</text>
</comment>
<dbReference type="InterPro" id="IPR001926">
    <property type="entry name" value="TrpB-like_PALP"/>
</dbReference>
<proteinExistence type="inferred from homology"/>
<dbReference type="FunFam" id="3.40.50.1100:FF:000067">
    <property type="entry name" value="Cysteine synthase"/>
    <property type="match status" value="1"/>
</dbReference>
<evidence type="ECO:0000256" key="8">
    <source>
        <dbReference type="ARBA" id="ARBA00047931"/>
    </source>
</evidence>
<keyword evidence="7 12" id="KW-0198">Cysteine biosynthesis</keyword>
<dbReference type="GO" id="GO:0004124">
    <property type="term" value="F:cysteine synthase activity"/>
    <property type="evidence" value="ECO:0007669"/>
    <property type="project" value="UniProtKB-UniRule"/>
</dbReference>
<dbReference type="RefSeq" id="WP_067306933.1">
    <property type="nucleotide sequence ID" value="NZ_LZJY01000246.1"/>
</dbReference>
<dbReference type="AlphaFoldDB" id="A0A1A2VJ92"/>
<feature type="binding site" evidence="10">
    <location>
        <begin position="178"/>
        <end position="182"/>
    </location>
    <ligand>
        <name>pyridoxal 5'-phosphate</name>
        <dbReference type="ChEBI" id="CHEBI:597326"/>
    </ligand>
</feature>
<evidence type="ECO:0000256" key="1">
    <source>
        <dbReference type="ARBA" id="ARBA00001933"/>
    </source>
</evidence>
<feature type="binding site" evidence="10">
    <location>
        <position position="74"/>
    </location>
    <ligand>
        <name>pyridoxal 5'-phosphate</name>
        <dbReference type="ChEBI" id="CHEBI:597326"/>
    </ligand>
</feature>
<evidence type="ECO:0000256" key="6">
    <source>
        <dbReference type="ARBA" id="ARBA00022898"/>
    </source>
</evidence>
<evidence type="ECO:0000256" key="10">
    <source>
        <dbReference type="PIRSR" id="PIRSR605856-50"/>
    </source>
</evidence>
<feature type="domain" description="Tryptophan synthase beta chain-like PALP" evidence="13">
    <location>
        <begin position="7"/>
        <end position="293"/>
    </location>
</feature>
<feature type="modified residue" description="N6-(pyridoxal phosphate)lysine" evidence="11">
    <location>
        <position position="44"/>
    </location>
</feature>
<evidence type="ECO:0000256" key="2">
    <source>
        <dbReference type="ARBA" id="ARBA00004962"/>
    </source>
</evidence>
<gene>
    <name evidence="14" type="ORF">A5679_01450</name>
</gene>
<keyword evidence="6 10" id="KW-0663">Pyridoxal phosphate</keyword>
<comment type="caution">
    <text evidence="14">The sequence shown here is derived from an EMBL/GenBank/DDBJ whole genome shotgun (WGS) entry which is preliminary data.</text>
</comment>
<dbReference type="PANTHER" id="PTHR10314">
    <property type="entry name" value="CYSTATHIONINE BETA-SYNTHASE"/>
    <property type="match status" value="1"/>
</dbReference>
<keyword evidence="5 12" id="KW-0808">Transferase</keyword>
<protein>
    <recommendedName>
        <fullName evidence="12">Cysteine synthase</fullName>
        <ecNumber evidence="12">2.5.1.47</ecNumber>
    </recommendedName>
</protein>
<evidence type="ECO:0000256" key="4">
    <source>
        <dbReference type="ARBA" id="ARBA00022605"/>
    </source>
</evidence>
<dbReference type="SUPFAM" id="SSF53686">
    <property type="entry name" value="Tryptophan synthase beta subunit-like PLP-dependent enzymes"/>
    <property type="match status" value="1"/>
</dbReference>
<dbReference type="GO" id="GO:0005737">
    <property type="term" value="C:cytoplasm"/>
    <property type="evidence" value="ECO:0007669"/>
    <property type="project" value="UniProtKB-ARBA"/>
</dbReference>
<evidence type="ECO:0000256" key="7">
    <source>
        <dbReference type="ARBA" id="ARBA00023192"/>
    </source>
</evidence>
<dbReference type="Pfam" id="PF00291">
    <property type="entry name" value="PALP"/>
    <property type="match status" value="1"/>
</dbReference>
<dbReference type="InterPro" id="IPR005856">
    <property type="entry name" value="Cys_synth"/>
</dbReference>
<evidence type="ECO:0000256" key="5">
    <source>
        <dbReference type="ARBA" id="ARBA00022679"/>
    </source>
</evidence>
<reference evidence="14 15" key="1">
    <citation type="submission" date="2016-06" db="EMBL/GenBank/DDBJ databases">
        <authorList>
            <person name="Kjaerup R.B."/>
            <person name="Dalgaard T.S."/>
            <person name="Juul-Madsen H.R."/>
        </authorList>
    </citation>
    <scope>NUCLEOTIDE SEQUENCE [LARGE SCALE GENOMIC DNA]</scope>
    <source>
        <strain evidence="14 15">E2838</strain>
    </source>
</reference>
<name>A0A1A2VJ92_MYCSC</name>
<dbReference type="PROSITE" id="PS00901">
    <property type="entry name" value="CYS_SYNTHASE"/>
    <property type="match status" value="1"/>
</dbReference>
<dbReference type="Gene3D" id="3.40.50.1100">
    <property type="match status" value="2"/>
</dbReference>
<dbReference type="Proteomes" id="UP000092207">
    <property type="component" value="Unassembled WGS sequence"/>
</dbReference>
<dbReference type="InterPro" id="IPR050214">
    <property type="entry name" value="Cys_Synth/Cystath_Beta-Synth"/>
</dbReference>
<comment type="pathway">
    <text evidence="2">Amino-acid biosynthesis; L-cysteine biosynthesis; L-cysteine from L-serine: step 2/2.</text>
</comment>
<evidence type="ECO:0000313" key="15">
    <source>
        <dbReference type="Proteomes" id="UP000092207"/>
    </source>
</evidence>
<comment type="cofactor">
    <cofactor evidence="1 10 12">
        <name>pyridoxal 5'-phosphate</name>
        <dbReference type="ChEBI" id="CHEBI:597326"/>
    </cofactor>
</comment>
<dbReference type="InterPro" id="IPR036052">
    <property type="entry name" value="TrpB-like_PALP_sf"/>
</dbReference>
<dbReference type="InterPro" id="IPR001216">
    <property type="entry name" value="P-phosphate_BS"/>
</dbReference>
<evidence type="ECO:0000313" key="14">
    <source>
        <dbReference type="EMBL" id="OBI00691.1"/>
    </source>
</evidence>
<feature type="binding site" evidence="10">
    <location>
        <position position="266"/>
    </location>
    <ligand>
        <name>pyridoxal 5'-phosphate</name>
        <dbReference type="ChEBI" id="CHEBI:597326"/>
    </ligand>
</feature>
<dbReference type="NCBIfam" id="TIGR01139">
    <property type="entry name" value="cysK"/>
    <property type="match status" value="1"/>
</dbReference>
<dbReference type="NCBIfam" id="TIGR01136">
    <property type="entry name" value="cysKM"/>
    <property type="match status" value="1"/>
</dbReference>
<dbReference type="CDD" id="cd01561">
    <property type="entry name" value="CBS_like"/>
    <property type="match status" value="1"/>
</dbReference>
<evidence type="ECO:0000256" key="3">
    <source>
        <dbReference type="ARBA" id="ARBA00007103"/>
    </source>
</evidence>
<comment type="function">
    <text evidence="9">Catalyzes the conversion of O-acetylserine (OAS) to cysteine through the elimination of acetate and addition of hydrogen sulfide.</text>
</comment>
<sequence length="310" mass="32875">MSIAENVTQLIGNTPLVRLNRVTEGAVADVVAKLEFFNPANSVKDRIGVAMIDAAEQAGLIKPDTIILEPTSGNTGIALAMVCAARGYRCVLTMPDTMSNERRMLLRAFGAELVLTPGAEGMAGAIAKAEELSKSDQRYFVPQQFENPANPAIHRKTTAEEVWRDTEGKIDFFVAGVGTGGTITGVAEVIKERKPSVQFVAVEPSASPVLSGGQKGPHPIQGIGAGFIPPVLEMELVDEVIQVENEDAFNLARRLAREEGLLVGISSGAAVAAALEVARRPENAGKLVVVVLPSFGERYLSTPLFADLAD</sequence>
<dbReference type="EC" id="2.5.1.47" evidence="12"/>
<evidence type="ECO:0000256" key="9">
    <source>
        <dbReference type="ARBA" id="ARBA00053442"/>
    </source>
</evidence>
<comment type="catalytic activity">
    <reaction evidence="8 12">
        <text>O-acetyl-L-serine + hydrogen sulfide = L-cysteine + acetate</text>
        <dbReference type="Rhea" id="RHEA:14829"/>
        <dbReference type="ChEBI" id="CHEBI:29919"/>
        <dbReference type="ChEBI" id="CHEBI:30089"/>
        <dbReference type="ChEBI" id="CHEBI:35235"/>
        <dbReference type="ChEBI" id="CHEBI:58340"/>
        <dbReference type="EC" id="2.5.1.47"/>
    </reaction>
</comment>
<organism evidence="14 15">
    <name type="scientific">Mycobacterium scrofulaceum</name>
    <dbReference type="NCBI Taxonomy" id="1783"/>
    <lineage>
        <taxon>Bacteria</taxon>
        <taxon>Bacillati</taxon>
        <taxon>Actinomycetota</taxon>
        <taxon>Actinomycetes</taxon>
        <taxon>Mycobacteriales</taxon>
        <taxon>Mycobacteriaceae</taxon>
        <taxon>Mycobacterium</taxon>
    </lineage>
</organism>
<dbReference type="InterPro" id="IPR005859">
    <property type="entry name" value="CysK"/>
</dbReference>
<dbReference type="GO" id="GO:0006535">
    <property type="term" value="P:cysteine biosynthetic process from serine"/>
    <property type="evidence" value="ECO:0007669"/>
    <property type="project" value="UniProtKB-UniRule"/>
</dbReference>
<dbReference type="EMBL" id="LZJY01000246">
    <property type="protein sequence ID" value="OBI00691.1"/>
    <property type="molecule type" value="Genomic_DNA"/>
</dbReference>
<keyword evidence="4 12" id="KW-0028">Amino-acid biosynthesis</keyword>
<evidence type="ECO:0000259" key="13">
    <source>
        <dbReference type="Pfam" id="PF00291"/>
    </source>
</evidence>
<evidence type="ECO:0000256" key="11">
    <source>
        <dbReference type="PIRSR" id="PIRSR605856-51"/>
    </source>
</evidence>